<evidence type="ECO:0000256" key="3">
    <source>
        <dbReference type="ARBA" id="ARBA00023163"/>
    </source>
</evidence>
<evidence type="ECO:0000259" key="4">
    <source>
        <dbReference type="PROSITE" id="PS50949"/>
    </source>
</evidence>
<dbReference type="InterPro" id="IPR011711">
    <property type="entry name" value="GntR_C"/>
</dbReference>
<dbReference type="PANTHER" id="PTHR43537:SF5">
    <property type="entry name" value="UXU OPERON TRANSCRIPTIONAL REGULATOR"/>
    <property type="match status" value="1"/>
</dbReference>
<evidence type="ECO:0000313" key="6">
    <source>
        <dbReference type="Proteomes" id="UP001230207"/>
    </source>
</evidence>
<protein>
    <submittedName>
        <fullName evidence="5">DNA-binding FadR family transcriptional regulator</fullName>
    </submittedName>
</protein>
<keyword evidence="2 5" id="KW-0238">DNA-binding</keyword>
<dbReference type="Gene3D" id="1.20.120.530">
    <property type="entry name" value="GntR ligand-binding domain-like"/>
    <property type="match status" value="1"/>
</dbReference>
<name>A0ABU0BXM3_9HYPH</name>
<dbReference type="PANTHER" id="PTHR43537">
    <property type="entry name" value="TRANSCRIPTIONAL REGULATOR, GNTR FAMILY"/>
    <property type="match status" value="1"/>
</dbReference>
<reference evidence="5 6" key="1">
    <citation type="submission" date="2023-07" db="EMBL/GenBank/DDBJ databases">
        <title>Genomic Encyclopedia of Type Strains, Phase IV (KMG-IV): sequencing the most valuable type-strain genomes for metagenomic binning, comparative biology and taxonomic classification.</title>
        <authorList>
            <person name="Goeker M."/>
        </authorList>
    </citation>
    <scope>NUCLEOTIDE SEQUENCE [LARGE SCALE GENOMIC DNA]</scope>
    <source>
        <strain evidence="5 6">DSM 1112</strain>
    </source>
</reference>
<sequence>MIDLMPGAGDGSLDKSAGEGLLGGVMNAVKLYIREHGLQVGDELPSEGAFAEQTGVSRTIVREAYRSLAALTLIDIGNGRRARVAAPKADVLAMITDHAVHTDQATIQQIFDVRRTIERRTVALAALRRTDKEAAEIVGLVDAMQRDFGDPQKVMEHDIAFHEAIGIASRNPMFALLVGSFHLLTRHTWPIGWASRGSNETRQESIDGHMIIAQAIANGDPAKGEQAMVDHFDLTVKALLAAGVY</sequence>
<dbReference type="PROSITE" id="PS50949">
    <property type="entry name" value="HTH_GNTR"/>
    <property type="match status" value="1"/>
</dbReference>
<dbReference type="SMART" id="SM00345">
    <property type="entry name" value="HTH_GNTR"/>
    <property type="match status" value="1"/>
</dbReference>
<dbReference type="Gene3D" id="1.10.10.10">
    <property type="entry name" value="Winged helix-like DNA-binding domain superfamily/Winged helix DNA-binding domain"/>
    <property type="match status" value="1"/>
</dbReference>
<comment type="caution">
    <text evidence="5">The sequence shown here is derived from an EMBL/GenBank/DDBJ whole genome shotgun (WGS) entry which is preliminary data.</text>
</comment>
<dbReference type="InterPro" id="IPR008920">
    <property type="entry name" value="TF_FadR/GntR_C"/>
</dbReference>
<dbReference type="InterPro" id="IPR036388">
    <property type="entry name" value="WH-like_DNA-bd_sf"/>
</dbReference>
<dbReference type="EMBL" id="JAUSVF010000003">
    <property type="protein sequence ID" value="MDQ0323028.1"/>
    <property type="molecule type" value="Genomic_DNA"/>
</dbReference>
<dbReference type="Pfam" id="PF00392">
    <property type="entry name" value="GntR"/>
    <property type="match status" value="1"/>
</dbReference>
<dbReference type="SUPFAM" id="SSF48008">
    <property type="entry name" value="GntR ligand-binding domain-like"/>
    <property type="match status" value="1"/>
</dbReference>
<dbReference type="InterPro" id="IPR036390">
    <property type="entry name" value="WH_DNA-bd_sf"/>
</dbReference>
<proteinExistence type="predicted"/>
<organism evidence="5 6">
    <name type="scientific">Pararhizobium capsulatum DSM 1112</name>
    <dbReference type="NCBI Taxonomy" id="1121113"/>
    <lineage>
        <taxon>Bacteria</taxon>
        <taxon>Pseudomonadati</taxon>
        <taxon>Pseudomonadota</taxon>
        <taxon>Alphaproteobacteria</taxon>
        <taxon>Hyphomicrobiales</taxon>
        <taxon>Rhizobiaceae</taxon>
        <taxon>Rhizobium/Agrobacterium group</taxon>
        <taxon>Pararhizobium</taxon>
    </lineage>
</organism>
<dbReference type="GO" id="GO:0003677">
    <property type="term" value="F:DNA binding"/>
    <property type="evidence" value="ECO:0007669"/>
    <property type="project" value="UniProtKB-KW"/>
</dbReference>
<dbReference type="InterPro" id="IPR000524">
    <property type="entry name" value="Tscrpt_reg_HTH_GntR"/>
</dbReference>
<evidence type="ECO:0000256" key="2">
    <source>
        <dbReference type="ARBA" id="ARBA00023125"/>
    </source>
</evidence>
<evidence type="ECO:0000256" key="1">
    <source>
        <dbReference type="ARBA" id="ARBA00023015"/>
    </source>
</evidence>
<evidence type="ECO:0000313" key="5">
    <source>
        <dbReference type="EMBL" id="MDQ0323028.1"/>
    </source>
</evidence>
<gene>
    <name evidence="5" type="ORF">QO002_005234</name>
</gene>
<dbReference type="Pfam" id="PF07729">
    <property type="entry name" value="FCD"/>
    <property type="match status" value="1"/>
</dbReference>
<keyword evidence="3" id="KW-0804">Transcription</keyword>
<accession>A0ABU0BXM3</accession>
<feature type="domain" description="HTH gntR-type" evidence="4">
    <location>
        <begin position="19"/>
        <end position="87"/>
    </location>
</feature>
<dbReference type="SUPFAM" id="SSF46785">
    <property type="entry name" value="Winged helix' DNA-binding domain"/>
    <property type="match status" value="1"/>
</dbReference>
<dbReference type="PRINTS" id="PR00035">
    <property type="entry name" value="HTHGNTR"/>
</dbReference>
<dbReference type="CDD" id="cd07377">
    <property type="entry name" value="WHTH_GntR"/>
    <property type="match status" value="1"/>
</dbReference>
<keyword evidence="1" id="KW-0805">Transcription regulation</keyword>
<dbReference type="SMART" id="SM00895">
    <property type="entry name" value="FCD"/>
    <property type="match status" value="1"/>
</dbReference>
<keyword evidence="6" id="KW-1185">Reference proteome</keyword>
<dbReference type="Proteomes" id="UP001230207">
    <property type="component" value="Unassembled WGS sequence"/>
</dbReference>